<dbReference type="Proteomes" id="UP001378592">
    <property type="component" value="Unassembled WGS sequence"/>
</dbReference>
<dbReference type="EMBL" id="JAZDUA010000467">
    <property type="protein sequence ID" value="KAK7792158.1"/>
    <property type="molecule type" value="Genomic_DNA"/>
</dbReference>
<sequence length="133" mass="15835">MDSDNRKSRIPTFEETEKLLIKFNELNAEQEELIRLLDNLEKEVKQTNIDLDALRNVNEENFCYRIENDKVRILKAKEIIPTLEKEKLKKDKELDSLRKRIVEQNEEMVEFKKKYLKIPDSKDVPSTSNAEKP</sequence>
<comment type="caution">
    <text evidence="2">The sequence shown here is derived from an EMBL/GenBank/DDBJ whole genome shotgun (WGS) entry which is preliminary data.</text>
</comment>
<dbReference type="SUPFAM" id="SSF46579">
    <property type="entry name" value="Prefoldin"/>
    <property type="match status" value="1"/>
</dbReference>
<reference evidence="2 3" key="1">
    <citation type="submission" date="2024-03" db="EMBL/GenBank/DDBJ databases">
        <title>The genome assembly and annotation of the cricket Gryllus longicercus Weissman &amp; Gray.</title>
        <authorList>
            <person name="Szrajer S."/>
            <person name="Gray D."/>
            <person name="Ylla G."/>
        </authorList>
    </citation>
    <scope>NUCLEOTIDE SEQUENCE [LARGE SCALE GENOMIC DNA]</scope>
    <source>
        <strain evidence="2">DAG 2021-001</strain>
        <tissue evidence="2">Whole body minus gut</tissue>
    </source>
</reference>
<keyword evidence="1" id="KW-0175">Coiled coil</keyword>
<organism evidence="2 3">
    <name type="scientific">Gryllus longicercus</name>
    <dbReference type="NCBI Taxonomy" id="2509291"/>
    <lineage>
        <taxon>Eukaryota</taxon>
        <taxon>Metazoa</taxon>
        <taxon>Ecdysozoa</taxon>
        <taxon>Arthropoda</taxon>
        <taxon>Hexapoda</taxon>
        <taxon>Insecta</taxon>
        <taxon>Pterygota</taxon>
        <taxon>Neoptera</taxon>
        <taxon>Polyneoptera</taxon>
        <taxon>Orthoptera</taxon>
        <taxon>Ensifera</taxon>
        <taxon>Gryllidea</taxon>
        <taxon>Grylloidea</taxon>
        <taxon>Gryllidae</taxon>
        <taxon>Gryllinae</taxon>
        <taxon>Gryllus</taxon>
    </lineage>
</organism>
<evidence type="ECO:0000313" key="2">
    <source>
        <dbReference type="EMBL" id="KAK7792158.1"/>
    </source>
</evidence>
<name>A0AAN9Z118_9ORTH</name>
<evidence type="ECO:0000313" key="3">
    <source>
        <dbReference type="Proteomes" id="UP001378592"/>
    </source>
</evidence>
<proteinExistence type="predicted"/>
<feature type="coiled-coil region" evidence="1">
    <location>
        <begin position="23"/>
        <end position="114"/>
    </location>
</feature>
<keyword evidence="3" id="KW-1185">Reference proteome</keyword>
<evidence type="ECO:0000256" key="1">
    <source>
        <dbReference type="SAM" id="Coils"/>
    </source>
</evidence>
<dbReference type="AlphaFoldDB" id="A0AAN9Z118"/>
<gene>
    <name evidence="2" type="ORF">R5R35_007714</name>
</gene>
<protein>
    <submittedName>
        <fullName evidence="2">Uncharacterized protein</fullName>
    </submittedName>
</protein>
<accession>A0AAN9Z118</accession>